<organism evidence="3 4">
    <name type="scientific">Clostridium tarantellae</name>
    <dbReference type="NCBI Taxonomy" id="39493"/>
    <lineage>
        <taxon>Bacteria</taxon>
        <taxon>Bacillati</taxon>
        <taxon>Bacillota</taxon>
        <taxon>Clostridia</taxon>
        <taxon>Eubacteriales</taxon>
        <taxon>Clostridiaceae</taxon>
        <taxon>Clostridium</taxon>
    </lineage>
</organism>
<dbReference type="PANTHER" id="PTHR46558">
    <property type="entry name" value="TRACRIPTIONAL REGULATORY PROTEIN-RELATED-RELATED"/>
    <property type="match status" value="1"/>
</dbReference>
<protein>
    <submittedName>
        <fullName evidence="3">Helix-turn-helix domain-containing protein</fullName>
    </submittedName>
</protein>
<dbReference type="OrthoDB" id="2735991at2"/>
<keyword evidence="4" id="KW-1185">Reference proteome</keyword>
<dbReference type="SMART" id="SM00530">
    <property type="entry name" value="HTH_XRE"/>
    <property type="match status" value="1"/>
</dbReference>
<dbReference type="AlphaFoldDB" id="A0A6I1MRE2"/>
<gene>
    <name evidence="3" type="ORF">GBZ86_03655</name>
</gene>
<accession>A0A6I1MRE2</accession>
<dbReference type="EMBL" id="WHJC01000024">
    <property type="protein sequence ID" value="MPQ42849.1"/>
    <property type="molecule type" value="Genomic_DNA"/>
</dbReference>
<comment type="caution">
    <text evidence="3">The sequence shown here is derived from an EMBL/GenBank/DDBJ whole genome shotgun (WGS) entry which is preliminary data.</text>
</comment>
<dbReference type="InterPro" id="IPR010982">
    <property type="entry name" value="Lambda_DNA-bd_dom_sf"/>
</dbReference>
<evidence type="ECO:0000256" key="1">
    <source>
        <dbReference type="ARBA" id="ARBA00023125"/>
    </source>
</evidence>
<dbReference type="GO" id="GO:0003677">
    <property type="term" value="F:DNA binding"/>
    <property type="evidence" value="ECO:0007669"/>
    <property type="project" value="UniProtKB-KW"/>
</dbReference>
<evidence type="ECO:0000313" key="4">
    <source>
        <dbReference type="Proteomes" id="UP000430345"/>
    </source>
</evidence>
<evidence type="ECO:0000313" key="3">
    <source>
        <dbReference type="EMBL" id="MPQ42849.1"/>
    </source>
</evidence>
<dbReference type="Proteomes" id="UP000430345">
    <property type="component" value="Unassembled WGS sequence"/>
</dbReference>
<reference evidence="3 4" key="1">
    <citation type="submission" date="2019-10" db="EMBL/GenBank/DDBJ databases">
        <title>The Genome Sequence of Clostridium tarantellae Isolated from Fish Brain.</title>
        <authorList>
            <person name="Bano L."/>
            <person name="Kiel M."/>
            <person name="Sales G."/>
            <person name="Doxey A.C."/>
            <person name="Mansfield M.J."/>
            <person name="Schiavone M."/>
            <person name="Rossetto O."/>
            <person name="Pirazzini M."/>
            <person name="Dobrindt U."/>
            <person name="Montecucco C."/>
        </authorList>
    </citation>
    <scope>NUCLEOTIDE SEQUENCE [LARGE SCALE GENOMIC DNA]</scope>
    <source>
        <strain evidence="3 4">DSM 3997</strain>
    </source>
</reference>
<dbReference type="PROSITE" id="PS50943">
    <property type="entry name" value="HTH_CROC1"/>
    <property type="match status" value="1"/>
</dbReference>
<proteinExistence type="predicted"/>
<dbReference type="InterPro" id="IPR001387">
    <property type="entry name" value="Cro/C1-type_HTH"/>
</dbReference>
<evidence type="ECO:0000259" key="2">
    <source>
        <dbReference type="PROSITE" id="PS50943"/>
    </source>
</evidence>
<dbReference type="Pfam" id="PF12844">
    <property type="entry name" value="HTH_19"/>
    <property type="match status" value="1"/>
</dbReference>
<sequence>MVLYYIFYFPLSIHNILVVIDKGNFILYYTNNRGGNTMKENLRKLREDLGLTQAEMAEKLKVSVTTISRLELGTRTITERMIYQICKEFNVSQEWFETGKGNMYIDLSLSANTEIAALMGEVLANDDEFLKRVFLTFAKLSDSERNVVKKIIEQLHKK</sequence>
<name>A0A6I1MRE2_9CLOT</name>
<dbReference type="CDD" id="cd00093">
    <property type="entry name" value="HTH_XRE"/>
    <property type="match status" value="1"/>
</dbReference>
<keyword evidence="1" id="KW-0238">DNA-binding</keyword>
<dbReference type="Gene3D" id="1.10.260.40">
    <property type="entry name" value="lambda repressor-like DNA-binding domains"/>
    <property type="match status" value="1"/>
</dbReference>
<dbReference type="PANTHER" id="PTHR46558:SF4">
    <property type="entry name" value="DNA-BIDING PHAGE PROTEIN"/>
    <property type="match status" value="1"/>
</dbReference>
<feature type="domain" description="HTH cro/C1-type" evidence="2">
    <location>
        <begin position="42"/>
        <end position="96"/>
    </location>
</feature>
<dbReference type="SUPFAM" id="SSF47413">
    <property type="entry name" value="lambda repressor-like DNA-binding domains"/>
    <property type="match status" value="1"/>
</dbReference>